<dbReference type="EMBL" id="CP162511">
    <property type="protein sequence ID" value="XDI04004.1"/>
    <property type="molecule type" value="Genomic_DNA"/>
</dbReference>
<organism evidence="4">
    <name type="scientific">Herbiconiux sp. A18JL235</name>
    <dbReference type="NCBI Taxonomy" id="3152363"/>
    <lineage>
        <taxon>Bacteria</taxon>
        <taxon>Bacillati</taxon>
        <taxon>Actinomycetota</taxon>
        <taxon>Actinomycetes</taxon>
        <taxon>Micrococcales</taxon>
        <taxon>Microbacteriaceae</taxon>
        <taxon>Herbiconiux</taxon>
    </lineage>
</organism>
<dbReference type="Pfam" id="PF00498">
    <property type="entry name" value="FHA"/>
    <property type="match status" value="1"/>
</dbReference>
<dbReference type="PROSITE" id="PS50006">
    <property type="entry name" value="FHA_DOMAIN"/>
    <property type="match status" value="1"/>
</dbReference>
<accession>A0AB39BCH8</accession>
<feature type="compositionally biased region" description="Low complexity" evidence="2">
    <location>
        <begin position="78"/>
        <end position="87"/>
    </location>
</feature>
<dbReference type="InterPro" id="IPR000253">
    <property type="entry name" value="FHA_dom"/>
</dbReference>
<name>A0AB39BCH8_9MICO</name>
<dbReference type="SUPFAM" id="SSF49879">
    <property type="entry name" value="SMAD/FHA domain"/>
    <property type="match status" value="1"/>
</dbReference>
<evidence type="ECO:0000256" key="1">
    <source>
        <dbReference type="ARBA" id="ARBA00022553"/>
    </source>
</evidence>
<dbReference type="AlphaFoldDB" id="A0AB39BCH8"/>
<sequence length="210" mass="22023">MKCRTCGTTLSAHALLCGECGTSAIAPRPTLGDTAHHDRAALLAAIRGDRGEASRSPSTTRAPARARPADPPLPPQPSGEQPAPQRPALRERPARAHAAPRSGATFSLVFSTGESVRVSGSGLVGRNPTPSNDEHVDYLVQIVDPQRSVSKTHLEFGVDGDQLWVRDRGSANGTRLGSGAGEPVELAAGEWTAVDRGTRIGIGDEHLDVH</sequence>
<feature type="region of interest" description="Disordered" evidence="2">
    <location>
        <begin position="46"/>
        <end position="103"/>
    </location>
</feature>
<dbReference type="InterPro" id="IPR008984">
    <property type="entry name" value="SMAD_FHA_dom_sf"/>
</dbReference>
<dbReference type="Gene3D" id="2.60.200.20">
    <property type="match status" value="1"/>
</dbReference>
<keyword evidence="1" id="KW-0597">Phosphoprotein</keyword>
<proteinExistence type="predicted"/>
<feature type="compositionally biased region" description="Low complexity" evidence="2">
    <location>
        <begin position="54"/>
        <end position="66"/>
    </location>
</feature>
<gene>
    <name evidence="4" type="ORF">ABFY20_11675</name>
</gene>
<reference evidence="4" key="1">
    <citation type="submission" date="2024-05" db="EMBL/GenBank/DDBJ databases">
        <title>Herbiconiux sp. A18JL235.</title>
        <authorList>
            <person name="Zhang G."/>
        </authorList>
    </citation>
    <scope>NUCLEOTIDE SEQUENCE</scope>
    <source>
        <strain evidence="4">A18JL235</strain>
    </source>
</reference>
<dbReference type="CDD" id="cd00060">
    <property type="entry name" value="FHA"/>
    <property type="match status" value="1"/>
</dbReference>
<evidence type="ECO:0000256" key="2">
    <source>
        <dbReference type="SAM" id="MobiDB-lite"/>
    </source>
</evidence>
<protein>
    <submittedName>
        <fullName evidence="4">FHA domain-containing protein</fullName>
    </submittedName>
</protein>
<evidence type="ECO:0000313" key="4">
    <source>
        <dbReference type="EMBL" id="XDI04004.1"/>
    </source>
</evidence>
<feature type="domain" description="FHA" evidence="3">
    <location>
        <begin position="122"/>
        <end position="176"/>
    </location>
</feature>
<evidence type="ECO:0000259" key="3">
    <source>
        <dbReference type="PROSITE" id="PS50006"/>
    </source>
</evidence>
<dbReference type="RefSeq" id="WP_368496417.1">
    <property type="nucleotide sequence ID" value="NZ_CP162511.1"/>
</dbReference>